<dbReference type="InterPro" id="IPR002528">
    <property type="entry name" value="MATE_fam"/>
</dbReference>
<comment type="caution">
    <text evidence="11">The sequence shown here is derived from an EMBL/GenBank/DDBJ whole genome shotgun (WGS) entry which is preliminary data.</text>
</comment>
<dbReference type="EMBL" id="SOJN01000135">
    <property type="protein sequence ID" value="TET44184.1"/>
    <property type="molecule type" value="Genomic_DNA"/>
</dbReference>
<evidence type="ECO:0000256" key="9">
    <source>
        <dbReference type="ARBA" id="ARBA00031636"/>
    </source>
</evidence>
<dbReference type="InterPro" id="IPR048279">
    <property type="entry name" value="MdtK-like"/>
</dbReference>
<feature type="transmembrane region" description="Helical" evidence="10">
    <location>
        <begin position="116"/>
        <end position="135"/>
    </location>
</feature>
<evidence type="ECO:0000256" key="7">
    <source>
        <dbReference type="ARBA" id="ARBA00023065"/>
    </source>
</evidence>
<dbReference type="PANTHER" id="PTHR43298:SF2">
    <property type="entry name" value="FMN_FAD EXPORTER YEEO-RELATED"/>
    <property type="match status" value="1"/>
</dbReference>
<dbReference type="AlphaFoldDB" id="A0A523UNR9"/>
<evidence type="ECO:0000256" key="8">
    <source>
        <dbReference type="ARBA" id="ARBA00023136"/>
    </source>
</evidence>
<evidence type="ECO:0000256" key="3">
    <source>
        <dbReference type="ARBA" id="ARBA00022449"/>
    </source>
</evidence>
<dbReference type="Proteomes" id="UP000315525">
    <property type="component" value="Unassembled WGS sequence"/>
</dbReference>
<evidence type="ECO:0000256" key="10">
    <source>
        <dbReference type="SAM" id="Phobius"/>
    </source>
</evidence>
<feature type="transmembrane region" description="Helical" evidence="10">
    <location>
        <begin position="214"/>
        <end position="234"/>
    </location>
</feature>
<accession>A0A523UNR9</accession>
<keyword evidence="6 10" id="KW-1133">Transmembrane helix</keyword>
<evidence type="ECO:0000256" key="1">
    <source>
        <dbReference type="ARBA" id="ARBA00004651"/>
    </source>
</evidence>
<feature type="transmembrane region" description="Helical" evidence="10">
    <location>
        <begin position="32"/>
        <end position="53"/>
    </location>
</feature>
<dbReference type="GO" id="GO:0042910">
    <property type="term" value="F:xenobiotic transmembrane transporter activity"/>
    <property type="evidence" value="ECO:0007669"/>
    <property type="project" value="InterPro"/>
</dbReference>
<dbReference type="GO" id="GO:0015297">
    <property type="term" value="F:antiporter activity"/>
    <property type="evidence" value="ECO:0007669"/>
    <property type="project" value="UniProtKB-KW"/>
</dbReference>
<keyword evidence="4" id="KW-1003">Cell membrane</keyword>
<feature type="transmembrane region" description="Helical" evidence="10">
    <location>
        <begin position="155"/>
        <end position="173"/>
    </location>
</feature>
<dbReference type="Pfam" id="PF01554">
    <property type="entry name" value="MatE"/>
    <property type="match status" value="2"/>
</dbReference>
<comment type="subcellular location">
    <subcellularLocation>
        <location evidence="1">Cell membrane</location>
        <topology evidence="1">Multi-pass membrane protein</topology>
    </subcellularLocation>
</comment>
<feature type="transmembrane region" description="Helical" evidence="10">
    <location>
        <begin position="255"/>
        <end position="273"/>
    </location>
</feature>
<dbReference type="PANTHER" id="PTHR43298">
    <property type="entry name" value="MULTIDRUG RESISTANCE PROTEIN NORM-RELATED"/>
    <property type="match status" value="1"/>
</dbReference>
<evidence type="ECO:0000256" key="2">
    <source>
        <dbReference type="ARBA" id="ARBA00022448"/>
    </source>
</evidence>
<dbReference type="PIRSF" id="PIRSF006603">
    <property type="entry name" value="DinF"/>
    <property type="match status" value="1"/>
</dbReference>
<keyword evidence="5 10" id="KW-0812">Transmembrane</keyword>
<evidence type="ECO:0000313" key="12">
    <source>
        <dbReference type="Proteomes" id="UP000315525"/>
    </source>
</evidence>
<dbReference type="CDD" id="cd13137">
    <property type="entry name" value="MATE_NorM_like"/>
    <property type="match status" value="1"/>
</dbReference>
<feature type="transmembrane region" description="Helical" evidence="10">
    <location>
        <begin position="422"/>
        <end position="455"/>
    </location>
</feature>
<evidence type="ECO:0000256" key="5">
    <source>
        <dbReference type="ARBA" id="ARBA00022692"/>
    </source>
</evidence>
<evidence type="ECO:0000256" key="4">
    <source>
        <dbReference type="ARBA" id="ARBA00022475"/>
    </source>
</evidence>
<feature type="transmembrane region" description="Helical" evidence="10">
    <location>
        <begin position="73"/>
        <end position="95"/>
    </location>
</feature>
<proteinExistence type="predicted"/>
<feature type="transmembrane region" description="Helical" evidence="10">
    <location>
        <begin position="185"/>
        <end position="208"/>
    </location>
</feature>
<feature type="transmembrane region" description="Helical" evidence="10">
    <location>
        <begin position="336"/>
        <end position="357"/>
    </location>
</feature>
<reference evidence="11 12" key="1">
    <citation type="submission" date="2019-03" db="EMBL/GenBank/DDBJ databases">
        <title>Metabolic potential of uncultured bacteria and archaea associated with petroleum seepage in deep-sea sediments.</title>
        <authorList>
            <person name="Dong X."/>
            <person name="Hubert C."/>
        </authorList>
    </citation>
    <scope>NUCLEOTIDE SEQUENCE [LARGE SCALE GENOMIC DNA]</scope>
    <source>
        <strain evidence="11">E44_bin18</strain>
    </source>
</reference>
<sequence>MSLLYFHLINLDQVVLLDRQRIDLTTSNIPRAIFYLAWPAVLQMGIDTVMRLIDAFWVGRLGASYLAAVTSSMFILWTLMALAQMIAGGVTAMVARFVGAKDKEFAAYVVRQAINFGLIFSVVAGLAGFLLSARFMQLLGVGPDVVPLGSSYLKISFISSPAIFVFFIFGSAMQGAGDTRTPLKIMAFTLITNAVLDPLLILGIGPFPRMETNGAALATALSHLLGAMVYLYMLNSGRLILKVKLLTREKLDTSILRRLLRIGVPTSADFVLFSVVYIILTRITAVFGTEAIAALGIGHRIESISYMTSFGFSIAASALVGQNLGAGRPDRAEKSAWSTAGIIAVFTGLITAAFLLIPSQIVRIFIQDPQVVSIATAYLRIIGLSQIFMGVEIVIAGGFIGAGDTIPPTLVSGLTSLARIPLAYYCGITLGLGVNAIWWMISLTAIARGIAIPVWFKAGTWKRRKV</sequence>
<dbReference type="GO" id="GO:0005886">
    <property type="term" value="C:plasma membrane"/>
    <property type="evidence" value="ECO:0007669"/>
    <property type="project" value="UniProtKB-SubCell"/>
</dbReference>
<evidence type="ECO:0000256" key="6">
    <source>
        <dbReference type="ARBA" id="ARBA00022989"/>
    </source>
</evidence>
<dbReference type="InterPro" id="IPR050222">
    <property type="entry name" value="MATE_MdtK"/>
</dbReference>
<name>A0A523UNR9_UNCT6</name>
<dbReference type="NCBIfam" id="TIGR00797">
    <property type="entry name" value="matE"/>
    <property type="match status" value="1"/>
</dbReference>
<organism evidence="11 12">
    <name type="scientific">candidate division TA06 bacterium</name>
    <dbReference type="NCBI Taxonomy" id="2250710"/>
    <lineage>
        <taxon>Bacteria</taxon>
        <taxon>Bacteria division TA06</taxon>
    </lineage>
</organism>
<keyword evidence="8 10" id="KW-0472">Membrane</keyword>
<keyword evidence="7" id="KW-0406">Ion transport</keyword>
<keyword evidence="3" id="KW-0050">Antiport</keyword>
<feature type="transmembrane region" description="Helical" evidence="10">
    <location>
        <begin position="378"/>
        <end position="402"/>
    </location>
</feature>
<gene>
    <name evidence="11" type="ORF">E3J62_11095</name>
</gene>
<keyword evidence="2" id="KW-0813">Transport</keyword>
<dbReference type="GO" id="GO:0006811">
    <property type="term" value="P:monoatomic ion transport"/>
    <property type="evidence" value="ECO:0007669"/>
    <property type="project" value="UniProtKB-KW"/>
</dbReference>
<protein>
    <recommendedName>
        <fullName evidence="9">Multidrug-efflux transporter</fullName>
    </recommendedName>
</protein>
<evidence type="ECO:0000313" key="11">
    <source>
        <dbReference type="EMBL" id="TET44184.1"/>
    </source>
</evidence>